<evidence type="ECO:0000313" key="2">
    <source>
        <dbReference type="Proteomes" id="UP000005239"/>
    </source>
</evidence>
<name>A0A2A6B7V9_PRIPA</name>
<dbReference type="AlphaFoldDB" id="A0A2A6B7V9"/>
<dbReference type="PANTHER" id="PTHR45830:SF15">
    <property type="entry name" value="SERPENTINE RECEPTOR, CLASS I"/>
    <property type="match status" value="1"/>
</dbReference>
<reference evidence="2" key="1">
    <citation type="journal article" date="2008" name="Nat. Genet.">
        <title>The Pristionchus pacificus genome provides a unique perspective on nematode lifestyle and parasitism.</title>
        <authorList>
            <person name="Dieterich C."/>
            <person name="Clifton S.W."/>
            <person name="Schuster L.N."/>
            <person name="Chinwalla A."/>
            <person name="Delehaunty K."/>
            <person name="Dinkelacker I."/>
            <person name="Fulton L."/>
            <person name="Fulton R."/>
            <person name="Godfrey J."/>
            <person name="Minx P."/>
            <person name="Mitreva M."/>
            <person name="Roeseler W."/>
            <person name="Tian H."/>
            <person name="Witte H."/>
            <person name="Yang S.P."/>
            <person name="Wilson R.K."/>
            <person name="Sommer R.J."/>
        </authorList>
    </citation>
    <scope>NUCLEOTIDE SEQUENCE [LARGE SCALE GENOMIC DNA]</scope>
    <source>
        <strain evidence="2">PS312</strain>
    </source>
</reference>
<sequence length="391" mass="44170">MALIRPRFPTELDESLEEFVTRFFYGIGIPSTIVSALTFYLLARKNIFSTADVRVLMVLVQVSMFLYNFHFCTLFIPFIYPFTGGGFCMGLLCSLGVRFHYSMCLWLFTIIFTCASFITLLFARYQALLHPWSKIKLKPAPKLVFYITTFSSLSVIPVLFLFTDTSRDDQERMVEVVYQLDWVADHKVFSIVNGREKFLLAQVIKYVMVANIAVFGSITVIIFLLTLLKIFRISSYQSTNKAQRVYRAKIKNSIVILTQMVLSLLLGVVPLCVMVYAVGSADKGEQGVGQETMKIVLACEMITTSVSLINSAVFILGNKQYNKFRKIGIRNSNNRLFISLALLPTGAAREYVSLIAGQVRKTATMLNNNNRISSIDASNTYYSVLPIRSAK</sequence>
<dbReference type="Pfam" id="PF10327">
    <property type="entry name" value="7TM_GPCR_Sri"/>
    <property type="match status" value="1"/>
</dbReference>
<dbReference type="EnsemblMetazoa" id="PPA04323.1">
    <property type="protein sequence ID" value="PPA04323.1"/>
    <property type="gene ID" value="WBGene00093877"/>
</dbReference>
<keyword evidence="2" id="KW-1185">Reference proteome</keyword>
<accession>A0A8R1Y6X6</accession>
<accession>A0A2A6B7V9</accession>
<dbReference type="SUPFAM" id="SSF81321">
    <property type="entry name" value="Family A G protein-coupled receptor-like"/>
    <property type="match status" value="1"/>
</dbReference>
<organism evidence="1 2">
    <name type="scientific">Pristionchus pacificus</name>
    <name type="common">Parasitic nematode worm</name>
    <dbReference type="NCBI Taxonomy" id="54126"/>
    <lineage>
        <taxon>Eukaryota</taxon>
        <taxon>Metazoa</taxon>
        <taxon>Ecdysozoa</taxon>
        <taxon>Nematoda</taxon>
        <taxon>Chromadorea</taxon>
        <taxon>Rhabditida</taxon>
        <taxon>Rhabditina</taxon>
        <taxon>Diplogasteromorpha</taxon>
        <taxon>Diplogasteroidea</taxon>
        <taxon>Neodiplogasteridae</taxon>
        <taxon>Pristionchus</taxon>
    </lineage>
</organism>
<protein>
    <submittedName>
        <fullName evidence="1">G protein-coupled receptor</fullName>
    </submittedName>
</protein>
<gene>
    <name evidence="1" type="primary">WBGene00093877</name>
</gene>
<proteinExistence type="predicted"/>
<dbReference type="Proteomes" id="UP000005239">
    <property type="component" value="Unassembled WGS sequence"/>
</dbReference>
<evidence type="ECO:0000313" key="1">
    <source>
        <dbReference type="EnsemblMetazoa" id="PPA04323.1"/>
    </source>
</evidence>
<dbReference type="InterPro" id="IPR019429">
    <property type="entry name" value="7TM_GPCR_serpentine_rcpt_Sri"/>
</dbReference>
<reference evidence="1" key="2">
    <citation type="submission" date="2022-06" db="UniProtKB">
        <authorList>
            <consortium name="EnsemblMetazoa"/>
        </authorList>
    </citation>
    <scope>IDENTIFICATION</scope>
    <source>
        <strain evidence="1">PS312</strain>
    </source>
</reference>
<dbReference type="PANTHER" id="PTHR45830">
    <property type="entry name" value="SERPENTINE RECEPTOR, CLASS I"/>
    <property type="match status" value="1"/>
</dbReference>